<evidence type="ECO:0000256" key="14">
    <source>
        <dbReference type="SAM" id="MobiDB-lite"/>
    </source>
</evidence>
<evidence type="ECO:0000256" key="3">
    <source>
        <dbReference type="ARBA" id="ARBA00010563"/>
    </source>
</evidence>
<reference evidence="17 18" key="1">
    <citation type="journal article" date="2024" name="IMA Fungus">
        <title>IMA Genome - F19 : A genome assembly and annotation guide to empower mycologists, including annotated draft genome sequences of Ceratocystis pirilliformis, Diaporthe australafricana, Fusarium ophioides, Paecilomyces lecythidis, and Sporothrix stenoceras.</title>
        <authorList>
            <person name="Aylward J."/>
            <person name="Wilson A.M."/>
            <person name="Visagie C.M."/>
            <person name="Spraker J."/>
            <person name="Barnes I."/>
            <person name="Buitendag C."/>
            <person name="Ceriani C."/>
            <person name="Del Mar Angel L."/>
            <person name="du Plessis D."/>
            <person name="Fuchs T."/>
            <person name="Gasser K."/>
            <person name="Kramer D."/>
            <person name="Li W."/>
            <person name="Munsamy K."/>
            <person name="Piso A."/>
            <person name="Price J.L."/>
            <person name="Sonnekus B."/>
            <person name="Thomas C."/>
            <person name="van der Nest A."/>
            <person name="van Dijk A."/>
            <person name="van Heerden A."/>
            <person name="van Vuuren N."/>
            <person name="Yilmaz N."/>
            <person name="Duong T.A."/>
            <person name="van der Merwe N.A."/>
            <person name="Wingfield M.J."/>
            <person name="Wingfield B.D."/>
        </authorList>
    </citation>
    <scope>NUCLEOTIDE SEQUENCE [LARGE SCALE GENOMIC DNA]</scope>
    <source>
        <strain evidence="17 18">CMW 18300</strain>
    </source>
</reference>
<dbReference type="SMART" id="SM00485">
    <property type="entry name" value="XPGN"/>
    <property type="match status" value="1"/>
</dbReference>
<dbReference type="EMBL" id="JAWRVE010000082">
    <property type="protein sequence ID" value="KAL1861825.1"/>
    <property type="molecule type" value="Genomic_DNA"/>
</dbReference>
<keyword evidence="18" id="KW-1185">Reference proteome</keyword>
<feature type="region of interest" description="Disordered" evidence="14">
    <location>
        <begin position="731"/>
        <end position="772"/>
    </location>
</feature>
<keyword evidence="10" id="KW-0267">Excision nuclease</keyword>
<keyword evidence="7" id="KW-0378">Hydrolase</keyword>
<dbReference type="InterPro" id="IPR036279">
    <property type="entry name" value="5-3_exonuclease_C_sf"/>
</dbReference>
<evidence type="ECO:0000256" key="7">
    <source>
        <dbReference type="ARBA" id="ARBA00022801"/>
    </source>
</evidence>
<organism evidence="17 18">
    <name type="scientific">Diaporthe australafricana</name>
    <dbReference type="NCBI Taxonomy" id="127596"/>
    <lineage>
        <taxon>Eukaryota</taxon>
        <taxon>Fungi</taxon>
        <taxon>Dikarya</taxon>
        <taxon>Ascomycota</taxon>
        <taxon>Pezizomycotina</taxon>
        <taxon>Sordariomycetes</taxon>
        <taxon>Sordariomycetidae</taxon>
        <taxon>Diaporthales</taxon>
        <taxon>Diaporthaceae</taxon>
        <taxon>Diaporthe</taxon>
    </lineage>
</organism>
<evidence type="ECO:0000256" key="13">
    <source>
        <dbReference type="ARBA" id="ARBA00023242"/>
    </source>
</evidence>
<comment type="subcellular location">
    <subcellularLocation>
        <location evidence="2">Nucleus</location>
    </subcellularLocation>
</comment>
<keyword evidence="13" id="KW-0539">Nucleus</keyword>
<evidence type="ECO:0000256" key="12">
    <source>
        <dbReference type="ARBA" id="ARBA00023204"/>
    </source>
</evidence>
<feature type="domain" description="XPG N-terminal" evidence="16">
    <location>
        <begin position="1"/>
        <end position="99"/>
    </location>
</feature>
<dbReference type="InterPro" id="IPR006084">
    <property type="entry name" value="XPG/Rad2"/>
</dbReference>
<dbReference type="CDD" id="cd09908">
    <property type="entry name" value="H3TH_EXO1"/>
    <property type="match status" value="1"/>
</dbReference>
<evidence type="ECO:0000259" key="15">
    <source>
        <dbReference type="SMART" id="SM00484"/>
    </source>
</evidence>
<comment type="caution">
    <text evidence="17">The sequence shown here is derived from an EMBL/GenBank/DDBJ whole genome shotgun (WGS) entry which is preliminary data.</text>
</comment>
<evidence type="ECO:0000256" key="9">
    <source>
        <dbReference type="ARBA" id="ARBA00022842"/>
    </source>
</evidence>
<gene>
    <name evidence="17" type="primary">EXO1</name>
    <name evidence="17" type="ORF">Daus18300_008641</name>
</gene>
<dbReference type="SMART" id="SM00279">
    <property type="entry name" value="HhH2"/>
    <property type="match status" value="1"/>
</dbReference>
<dbReference type="Pfam" id="PF00867">
    <property type="entry name" value="XPG_I"/>
    <property type="match status" value="1"/>
</dbReference>
<comment type="cofactor">
    <cofactor evidence="1">
        <name>Mg(2+)</name>
        <dbReference type="ChEBI" id="CHEBI:18420"/>
    </cofactor>
</comment>
<evidence type="ECO:0000313" key="17">
    <source>
        <dbReference type="EMBL" id="KAL1861825.1"/>
    </source>
</evidence>
<dbReference type="InterPro" id="IPR006086">
    <property type="entry name" value="XPG-I_dom"/>
</dbReference>
<evidence type="ECO:0000256" key="10">
    <source>
        <dbReference type="ARBA" id="ARBA00022881"/>
    </source>
</evidence>
<dbReference type="Gene3D" id="3.40.50.1010">
    <property type="entry name" value="5'-nuclease"/>
    <property type="match status" value="1"/>
</dbReference>
<feature type="domain" description="XPG-I" evidence="15">
    <location>
        <begin position="138"/>
        <end position="208"/>
    </location>
</feature>
<evidence type="ECO:0000256" key="1">
    <source>
        <dbReference type="ARBA" id="ARBA00001946"/>
    </source>
</evidence>
<dbReference type="PANTHER" id="PTHR11081">
    <property type="entry name" value="FLAP ENDONUCLEASE FAMILY MEMBER"/>
    <property type="match status" value="1"/>
</dbReference>
<keyword evidence="6" id="KW-0227">DNA damage</keyword>
<keyword evidence="11" id="KW-0238">DNA-binding</keyword>
<dbReference type="Proteomes" id="UP001583177">
    <property type="component" value="Unassembled WGS sequence"/>
</dbReference>
<feature type="region of interest" description="Disordered" evidence="14">
    <location>
        <begin position="412"/>
        <end position="500"/>
    </location>
</feature>
<evidence type="ECO:0000256" key="11">
    <source>
        <dbReference type="ARBA" id="ARBA00023125"/>
    </source>
</evidence>
<dbReference type="SUPFAM" id="SSF88723">
    <property type="entry name" value="PIN domain-like"/>
    <property type="match status" value="1"/>
</dbReference>
<dbReference type="Gene3D" id="1.10.150.20">
    <property type="entry name" value="5' to 3' exonuclease, C-terminal subdomain"/>
    <property type="match status" value="1"/>
</dbReference>
<feature type="compositionally biased region" description="Polar residues" evidence="14">
    <location>
        <begin position="443"/>
        <end position="459"/>
    </location>
</feature>
<dbReference type="PANTHER" id="PTHR11081:SF65">
    <property type="entry name" value="DNA DAMAGE-INDUCIBLE PROTEIN DIN7-RELATED"/>
    <property type="match status" value="1"/>
</dbReference>
<dbReference type="SUPFAM" id="SSF47807">
    <property type="entry name" value="5' to 3' exonuclease, C-terminal subdomain"/>
    <property type="match status" value="1"/>
</dbReference>
<dbReference type="SMART" id="SM00484">
    <property type="entry name" value="XPGI"/>
    <property type="match status" value="1"/>
</dbReference>
<dbReference type="InterPro" id="IPR006085">
    <property type="entry name" value="XPG_DNA_repair_N"/>
</dbReference>
<dbReference type="InterPro" id="IPR044752">
    <property type="entry name" value="PIN-like_EXO1"/>
</dbReference>
<dbReference type="CDD" id="cd09857">
    <property type="entry name" value="PIN_EXO1"/>
    <property type="match status" value="1"/>
</dbReference>
<evidence type="ECO:0000256" key="6">
    <source>
        <dbReference type="ARBA" id="ARBA00022763"/>
    </source>
</evidence>
<keyword evidence="8" id="KW-0269">Exonuclease</keyword>
<comment type="similarity">
    <text evidence="3">Belongs to the XPG/RAD2 endonuclease family. EXO1 subfamily.</text>
</comment>
<evidence type="ECO:0000313" key="18">
    <source>
        <dbReference type="Proteomes" id="UP001583177"/>
    </source>
</evidence>
<accession>A0ABR3WHW6</accession>
<feature type="region of interest" description="Disordered" evidence="14">
    <location>
        <begin position="640"/>
        <end position="667"/>
    </location>
</feature>
<evidence type="ECO:0000256" key="2">
    <source>
        <dbReference type="ARBA" id="ARBA00004123"/>
    </source>
</evidence>
<evidence type="ECO:0000256" key="4">
    <source>
        <dbReference type="ARBA" id="ARBA00022722"/>
    </source>
</evidence>
<evidence type="ECO:0000256" key="5">
    <source>
        <dbReference type="ARBA" id="ARBA00022723"/>
    </source>
</evidence>
<keyword evidence="5" id="KW-0479">Metal-binding</keyword>
<dbReference type="InterPro" id="IPR029060">
    <property type="entry name" value="PIN-like_dom_sf"/>
</dbReference>
<feature type="compositionally biased region" description="Low complexity" evidence="14">
    <location>
        <begin position="763"/>
        <end position="772"/>
    </location>
</feature>
<keyword evidence="4" id="KW-0540">Nuclease</keyword>
<dbReference type="PRINTS" id="PR00853">
    <property type="entry name" value="XPGRADSUPER"/>
</dbReference>
<keyword evidence="12" id="KW-0234">DNA repair</keyword>
<dbReference type="Pfam" id="PF00752">
    <property type="entry name" value="XPG_N"/>
    <property type="match status" value="1"/>
</dbReference>
<dbReference type="PROSITE" id="PS00841">
    <property type="entry name" value="XPG_1"/>
    <property type="match status" value="1"/>
</dbReference>
<evidence type="ECO:0000256" key="8">
    <source>
        <dbReference type="ARBA" id="ARBA00022839"/>
    </source>
</evidence>
<dbReference type="InterPro" id="IPR019974">
    <property type="entry name" value="XPG_CS"/>
</dbReference>
<name>A0ABR3WHW6_9PEZI</name>
<keyword evidence="9" id="KW-0460">Magnesium</keyword>
<dbReference type="InterPro" id="IPR037315">
    <property type="entry name" value="EXO1_H3TH"/>
</dbReference>
<sequence length="772" mass="85457">MGIQGLLPLLKSIQKPTELKKFSGEVLGVDAYGWLHRGAISCAIELAQGNPTSRYVDFAMHRVRMLKHFGVTPYLVFDGDFLPSKAHTEAARAKRREDSRKAGLELLKAGKPAQAHLELQKAIDVTPEMARHLIEELKRADVPYVVAPYEADSQLVYLERHGYTNGIISEDSDLLVFGAKRLLTKMDQHGQCIEINRRDFCAVREVSLTGWTDDQFRQMTIFSGCDYLEGIGNMGLKTAYRMMRKYKSPERVIRMLQFDGKFRVSENYLAQYKQAELTFLYQRVFCPKKQDVVLLTEPPASSSLDIEEMPYIGAKIDRELAKAIASGDVNPISKLPIVIAPPSVNRRTTSEKTKTSAVMATKARQARPSLDKPINAYFKDNGRIAMAEMDRNCFSLDAERVAALTQNGLTPRVFPLPRPYIDGNSRPPAARQHASIQRRRTEPVSQTLSDLDPSLNISSNRRRTAGPTRRISVTEGRPLKKPRLCEDEEASATPDHLSQKSRFFPLVQSDAHHHTSDNAPLYDDSIDEALASLPDISGEWGAPRASRGHQELQIFHDGASPGPSVSTVEADKTDGEDFVRGSPVKSPIVPCHIEDKVTAEANPTDKTLFKESSLHGLIKDFSCTPDLPKTAKQTRMVYGLPTPASSTQSSESRPHGRSPADTPIPTPLQRIGAQALQRGKASHLPFLKAKPSAGVSRRRQSLKDAMDSLPLNPAFVPLPKVDLAEVEALNKSGGSEDQIIPGGDEENDPPLGLIEKSHHSSSRLDLSRFLYG</sequence>
<protein>
    <submittedName>
        <fullName evidence="17">Rad2 nuclease</fullName>
    </submittedName>
</protein>
<proteinExistence type="inferred from homology"/>
<evidence type="ECO:0000259" key="16">
    <source>
        <dbReference type="SMART" id="SM00485"/>
    </source>
</evidence>
<dbReference type="InterPro" id="IPR008918">
    <property type="entry name" value="HhH2"/>
</dbReference>